<dbReference type="FunFam" id="3.80.10.10:FF:000095">
    <property type="entry name" value="LRR receptor-like serine/threonine-protein kinase GSO1"/>
    <property type="match status" value="1"/>
</dbReference>
<dbReference type="SMART" id="SM00220">
    <property type="entry name" value="S_TKc"/>
    <property type="match status" value="1"/>
</dbReference>
<evidence type="ECO:0000256" key="1">
    <source>
        <dbReference type="ARBA" id="ARBA00004162"/>
    </source>
</evidence>
<feature type="domain" description="Protein kinase" evidence="22">
    <location>
        <begin position="524"/>
        <end position="804"/>
    </location>
</feature>
<feature type="transmembrane region" description="Helical" evidence="21">
    <location>
        <begin position="466"/>
        <end position="488"/>
    </location>
</feature>
<comment type="caution">
    <text evidence="23">The sequence shown here is derived from an EMBL/GenBank/DDBJ whole genome shotgun (WGS) entry which is preliminary data.</text>
</comment>
<dbReference type="SUPFAM" id="SSF56112">
    <property type="entry name" value="Protein kinase-like (PK-like)"/>
    <property type="match status" value="1"/>
</dbReference>
<dbReference type="InterPro" id="IPR051809">
    <property type="entry name" value="Plant_receptor-like_S/T_kinase"/>
</dbReference>
<keyword evidence="24" id="KW-1185">Reference proteome</keyword>
<dbReference type="InterPro" id="IPR003591">
    <property type="entry name" value="Leu-rich_rpt_typical-subtyp"/>
</dbReference>
<dbReference type="InterPro" id="IPR000719">
    <property type="entry name" value="Prot_kinase_dom"/>
</dbReference>
<keyword evidence="17" id="KW-0325">Glycoprotein</keyword>
<keyword evidence="3" id="KW-1003">Cell membrane</keyword>
<dbReference type="AlphaFoldDB" id="A0ABD2ZWJ6"/>
<evidence type="ECO:0000256" key="6">
    <source>
        <dbReference type="ARBA" id="ARBA00022614"/>
    </source>
</evidence>
<dbReference type="FunFam" id="3.80.10.10:FF:000383">
    <property type="entry name" value="Leucine-rich repeat receptor protein kinase EMS1"/>
    <property type="match status" value="1"/>
</dbReference>
<dbReference type="Gene3D" id="3.80.10.10">
    <property type="entry name" value="Ribonuclease Inhibitor"/>
    <property type="match status" value="2"/>
</dbReference>
<dbReference type="GO" id="GO:0005886">
    <property type="term" value="C:plasma membrane"/>
    <property type="evidence" value="ECO:0007669"/>
    <property type="project" value="UniProtKB-SubCell"/>
</dbReference>
<keyword evidence="6" id="KW-0433">Leucine-rich repeat</keyword>
<dbReference type="PROSITE" id="PS00107">
    <property type="entry name" value="PROTEIN_KINASE_ATP"/>
    <property type="match status" value="1"/>
</dbReference>
<dbReference type="GO" id="GO:0005524">
    <property type="term" value="F:ATP binding"/>
    <property type="evidence" value="ECO:0007669"/>
    <property type="project" value="UniProtKB-UniRule"/>
</dbReference>
<dbReference type="PANTHER" id="PTHR27008:SF602">
    <property type="entry name" value="LRR RECEPTOR-LIKE SERINE_THREONINE-PROTEIN KINASE EFR"/>
    <property type="match status" value="1"/>
</dbReference>
<evidence type="ECO:0000259" key="22">
    <source>
        <dbReference type="PROSITE" id="PS50011"/>
    </source>
</evidence>
<keyword evidence="14 21" id="KW-1133">Transmembrane helix</keyword>
<evidence type="ECO:0000256" key="19">
    <source>
        <dbReference type="ARBA" id="ARBA00048679"/>
    </source>
</evidence>
<keyword evidence="16" id="KW-0675">Receptor</keyword>
<dbReference type="PANTHER" id="PTHR27008">
    <property type="entry name" value="OS04G0122200 PROTEIN"/>
    <property type="match status" value="1"/>
</dbReference>
<dbReference type="SUPFAM" id="SSF52058">
    <property type="entry name" value="L domain-like"/>
    <property type="match status" value="2"/>
</dbReference>
<dbReference type="InterPro" id="IPR017441">
    <property type="entry name" value="Protein_kinase_ATP_BS"/>
</dbReference>
<dbReference type="EC" id="2.7.11.1" evidence="2"/>
<comment type="catalytic activity">
    <reaction evidence="19">
        <text>L-seryl-[protein] + ATP = O-phospho-L-seryl-[protein] + ADP + H(+)</text>
        <dbReference type="Rhea" id="RHEA:17989"/>
        <dbReference type="Rhea" id="RHEA-COMP:9863"/>
        <dbReference type="Rhea" id="RHEA-COMP:11604"/>
        <dbReference type="ChEBI" id="CHEBI:15378"/>
        <dbReference type="ChEBI" id="CHEBI:29999"/>
        <dbReference type="ChEBI" id="CHEBI:30616"/>
        <dbReference type="ChEBI" id="CHEBI:83421"/>
        <dbReference type="ChEBI" id="CHEBI:456216"/>
        <dbReference type="EC" id="2.7.11.1"/>
    </reaction>
</comment>
<sequence length="809" mass="89508">AVPKEIGNLTMLTSLDFSENHITGSLPREISNLYNLEALNLQINNLTGVVPADIFNHSWIRSISLAGNQLSGNLPSTLGYGLPNLEKLFLNMNNFSGVIPESISNSSKLDSIELGDNKFSGSIPNSLGDLRLLELLSLDGNNFTNYDSSSQELSFITSLTNCKYLRVLQVGNNPLNGILPASIGNLSAIEIFHASNCKIRGRIPDGIGNLTHLIKLGLASNQLSGSFPSTVKGLQKLQEIDLNTNKLSKINLDFVCGLRNLGTLYLGLNQISGSIPECLGNVTSLRTIYLGFNRLNSTLPANICNLKDLLELHLNSNSLSGSLPLEINNFKRATLIDLSMNHFSGDIPNTIGDMPSLQILSLADNELKGSIPQSIDNMFSLETLDLSRNFLSGSIPMSMEKLLYLTYFNVSFNNLSGEIPSRGPFTNFTGESFISNKALCGDNRFNVPPCPPSISPHKQTTKKVRLIIFVLLGVIIVVAAMAFGFVYLRYRKRDKVRNDQEDLSLIVTQERISYYKLFQATDGYNESNLLGAGSFGSVYRGILDDSRVVAIKVFNLQQEGAFKSFDAECEILRGLRHRNITKVISSCSNPEFKALVLELMPNGSLEKWLYTDNCFLDIMQRLDILIDVACALQYLHNEYLTPVIHCDLKPSNVLLDQVMVAHVSDFGIGKLLGLEDSMTYTKTLPTLGYIAPEYGSEGLVTTKCDVYSFGIMTMEVFTRMNPNNEMFGENLSLKSWVNDSMPNALANIIDAKLLRESDEYFLEKMECISSIMKLALNCTRESPTERSNIQDVLVALKKIKLQLLGYTLV</sequence>
<evidence type="ECO:0000256" key="14">
    <source>
        <dbReference type="ARBA" id="ARBA00022989"/>
    </source>
</evidence>
<feature type="non-terminal residue" evidence="23">
    <location>
        <position position="1"/>
    </location>
</feature>
<keyword evidence="9" id="KW-0732">Signal</keyword>
<organism evidence="23 24">
    <name type="scientific">Cinchona calisaya</name>
    <dbReference type="NCBI Taxonomy" id="153742"/>
    <lineage>
        <taxon>Eukaryota</taxon>
        <taxon>Viridiplantae</taxon>
        <taxon>Streptophyta</taxon>
        <taxon>Embryophyta</taxon>
        <taxon>Tracheophyta</taxon>
        <taxon>Spermatophyta</taxon>
        <taxon>Magnoliopsida</taxon>
        <taxon>eudicotyledons</taxon>
        <taxon>Gunneridae</taxon>
        <taxon>Pentapetalae</taxon>
        <taxon>asterids</taxon>
        <taxon>lamiids</taxon>
        <taxon>Gentianales</taxon>
        <taxon>Rubiaceae</taxon>
        <taxon>Cinchonoideae</taxon>
        <taxon>Cinchoneae</taxon>
        <taxon>Cinchona</taxon>
    </lineage>
</organism>
<dbReference type="Proteomes" id="UP001630127">
    <property type="component" value="Unassembled WGS sequence"/>
</dbReference>
<evidence type="ECO:0000256" key="13">
    <source>
        <dbReference type="ARBA" id="ARBA00022840"/>
    </source>
</evidence>
<keyword evidence="7" id="KW-0808">Transferase</keyword>
<evidence type="ECO:0000256" key="17">
    <source>
        <dbReference type="ARBA" id="ARBA00023180"/>
    </source>
</evidence>
<dbReference type="PROSITE" id="PS00108">
    <property type="entry name" value="PROTEIN_KINASE_ST"/>
    <property type="match status" value="1"/>
</dbReference>
<keyword evidence="15 21" id="KW-0472">Membrane</keyword>
<dbReference type="EMBL" id="JBJUIK010000007">
    <property type="protein sequence ID" value="KAL3523121.1"/>
    <property type="molecule type" value="Genomic_DNA"/>
</dbReference>
<keyword evidence="10" id="KW-0677">Repeat</keyword>
<evidence type="ECO:0000256" key="4">
    <source>
        <dbReference type="ARBA" id="ARBA00022527"/>
    </source>
</evidence>
<dbReference type="Pfam" id="PF13855">
    <property type="entry name" value="LRR_8"/>
    <property type="match status" value="3"/>
</dbReference>
<dbReference type="FunFam" id="1.10.510.10:FF:000358">
    <property type="entry name" value="Putative leucine-rich repeat receptor-like serine/threonine-protein kinase"/>
    <property type="match status" value="1"/>
</dbReference>
<evidence type="ECO:0000256" key="5">
    <source>
        <dbReference type="ARBA" id="ARBA00022553"/>
    </source>
</evidence>
<keyword evidence="12" id="KW-0418">Kinase</keyword>
<accession>A0ABD2ZWJ6</accession>
<evidence type="ECO:0000256" key="3">
    <source>
        <dbReference type="ARBA" id="ARBA00022475"/>
    </source>
</evidence>
<evidence type="ECO:0000313" key="23">
    <source>
        <dbReference type="EMBL" id="KAL3523121.1"/>
    </source>
</evidence>
<keyword evidence="4" id="KW-0723">Serine/threonine-protein kinase</keyword>
<evidence type="ECO:0000256" key="16">
    <source>
        <dbReference type="ARBA" id="ARBA00023170"/>
    </source>
</evidence>
<evidence type="ECO:0000256" key="18">
    <source>
        <dbReference type="ARBA" id="ARBA00047899"/>
    </source>
</evidence>
<dbReference type="Pfam" id="PF00560">
    <property type="entry name" value="LRR_1"/>
    <property type="match status" value="3"/>
</dbReference>
<protein>
    <recommendedName>
        <fullName evidence="2">non-specific serine/threonine protein kinase</fullName>
        <ecNumber evidence="2">2.7.11.1</ecNumber>
    </recommendedName>
</protein>
<comment type="catalytic activity">
    <reaction evidence="18">
        <text>L-threonyl-[protein] + ATP = O-phospho-L-threonyl-[protein] + ADP + H(+)</text>
        <dbReference type="Rhea" id="RHEA:46608"/>
        <dbReference type="Rhea" id="RHEA-COMP:11060"/>
        <dbReference type="Rhea" id="RHEA-COMP:11605"/>
        <dbReference type="ChEBI" id="CHEBI:15378"/>
        <dbReference type="ChEBI" id="CHEBI:30013"/>
        <dbReference type="ChEBI" id="CHEBI:30616"/>
        <dbReference type="ChEBI" id="CHEBI:61977"/>
        <dbReference type="ChEBI" id="CHEBI:456216"/>
        <dbReference type="EC" id="2.7.11.1"/>
    </reaction>
</comment>
<keyword evidence="11 20" id="KW-0547">Nucleotide-binding</keyword>
<evidence type="ECO:0000256" key="8">
    <source>
        <dbReference type="ARBA" id="ARBA00022692"/>
    </source>
</evidence>
<dbReference type="Gene3D" id="1.10.510.10">
    <property type="entry name" value="Transferase(Phosphotransferase) domain 1"/>
    <property type="match status" value="1"/>
</dbReference>
<evidence type="ECO:0000256" key="21">
    <source>
        <dbReference type="SAM" id="Phobius"/>
    </source>
</evidence>
<dbReference type="PROSITE" id="PS50011">
    <property type="entry name" value="PROTEIN_KINASE_DOM"/>
    <property type="match status" value="1"/>
</dbReference>
<comment type="subcellular location">
    <subcellularLocation>
        <location evidence="1">Cell membrane</location>
        <topology evidence="1">Single-pass membrane protein</topology>
    </subcellularLocation>
</comment>
<keyword evidence="8 21" id="KW-0812">Transmembrane</keyword>
<dbReference type="InterPro" id="IPR032675">
    <property type="entry name" value="LRR_dom_sf"/>
</dbReference>
<evidence type="ECO:0000256" key="2">
    <source>
        <dbReference type="ARBA" id="ARBA00012513"/>
    </source>
</evidence>
<evidence type="ECO:0000256" key="10">
    <source>
        <dbReference type="ARBA" id="ARBA00022737"/>
    </source>
</evidence>
<evidence type="ECO:0000256" key="7">
    <source>
        <dbReference type="ARBA" id="ARBA00022679"/>
    </source>
</evidence>
<proteinExistence type="predicted"/>
<dbReference type="GO" id="GO:0006952">
    <property type="term" value="P:defense response"/>
    <property type="evidence" value="ECO:0007669"/>
    <property type="project" value="UniProtKB-ARBA"/>
</dbReference>
<gene>
    <name evidence="23" type="ORF">ACH5RR_015955</name>
</gene>
<dbReference type="SMART" id="SM00365">
    <property type="entry name" value="LRR_SD22"/>
    <property type="match status" value="3"/>
</dbReference>
<keyword evidence="13 20" id="KW-0067">ATP-binding</keyword>
<dbReference type="InterPro" id="IPR008271">
    <property type="entry name" value="Ser/Thr_kinase_AS"/>
</dbReference>
<dbReference type="GO" id="GO:0004674">
    <property type="term" value="F:protein serine/threonine kinase activity"/>
    <property type="evidence" value="ECO:0007669"/>
    <property type="project" value="UniProtKB-KW"/>
</dbReference>
<reference evidence="23 24" key="1">
    <citation type="submission" date="2024-11" db="EMBL/GenBank/DDBJ databases">
        <title>A near-complete genome assembly of Cinchona calisaya.</title>
        <authorList>
            <person name="Lian D.C."/>
            <person name="Zhao X.W."/>
            <person name="Wei L."/>
        </authorList>
    </citation>
    <scope>NUCLEOTIDE SEQUENCE [LARGE SCALE GENOMIC DNA]</scope>
    <source>
        <tissue evidence="23">Nenye</tissue>
    </source>
</reference>
<dbReference type="SMART" id="SM00369">
    <property type="entry name" value="LRR_TYP"/>
    <property type="match status" value="9"/>
</dbReference>
<evidence type="ECO:0000256" key="11">
    <source>
        <dbReference type="ARBA" id="ARBA00022741"/>
    </source>
</evidence>
<dbReference type="InterPro" id="IPR001611">
    <property type="entry name" value="Leu-rich_rpt"/>
</dbReference>
<dbReference type="Gene3D" id="3.30.200.20">
    <property type="entry name" value="Phosphorylase Kinase, domain 1"/>
    <property type="match status" value="1"/>
</dbReference>
<dbReference type="InterPro" id="IPR011009">
    <property type="entry name" value="Kinase-like_dom_sf"/>
</dbReference>
<dbReference type="FunFam" id="3.30.200.20:FF:000661">
    <property type="entry name" value="Serine-threonine protein kinase plant-type"/>
    <property type="match status" value="1"/>
</dbReference>
<keyword evidence="5" id="KW-0597">Phosphoprotein</keyword>
<evidence type="ECO:0000256" key="9">
    <source>
        <dbReference type="ARBA" id="ARBA00022729"/>
    </source>
</evidence>
<dbReference type="Pfam" id="PF00069">
    <property type="entry name" value="Pkinase"/>
    <property type="match status" value="1"/>
</dbReference>
<feature type="binding site" evidence="20">
    <location>
        <position position="552"/>
    </location>
    <ligand>
        <name>ATP</name>
        <dbReference type="ChEBI" id="CHEBI:30616"/>
    </ligand>
</feature>
<evidence type="ECO:0000256" key="12">
    <source>
        <dbReference type="ARBA" id="ARBA00022777"/>
    </source>
</evidence>
<dbReference type="GO" id="GO:0051707">
    <property type="term" value="P:response to other organism"/>
    <property type="evidence" value="ECO:0007669"/>
    <property type="project" value="UniProtKB-ARBA"/>
</dbReference>
<evidence type="ECO:0000313" key="24">
    <source>
        <dbReference type="Proteomes" id="UP001630127"/>
    </source>
</evidence>
<evidence type="ECO:0000256" key="15">
    <source>
        <dbReference type="ARBA" id="ARBA00023136"/>
    </source>
</evidence>
<name>A0ABD2ZWJ6_9GENT</name>
<evidence type="ECO:0000256" key="20">
    <source>
        <dbReference type="PROSITE-ProRule" id="PRU10141"/>
    </source>
</evidence>